<keyword evidence="3" id="KW-1185">Reference proteome</keyword>
<evidence type="ECO:0000313" key="3">
    <source>
        <dbReference type="Proteomes" id="UP000759298"/>
    </source>
</evidence>
<accession>A0ABS7PIR6</accession>
<evidence type="ECO:0000313" key="2">
    <source>
        <dbReference type="EMBL" id="MBY8338393.1"/>
    </source>
</evidence>
<feature type="compositionally biased region" description="Acidic residues" evidence="1">
    <location>
        <begin position="195"/>
        <end position="212"/>
    </location>
</feature>
<organism evidence="2 3">
    <name type="scientific">Alteriqipengyuania abyssalis</name>
    <dbReference type="NCBI Taxonomy" id="2860200"/>
    <lineage>
        <taxon>Bacteria</taxon>
        <taxon>Pseudomonadati</taxon>
        <taxon>Pseudomonadota</taxon>
        <taxon>Alphaproteobacteria</taxon>
        <taxon>Sphingomonadales</taxon>
        <taxon>Erythrobacteraceae</taxon>
        <taxon>Alteriqipengyuania</taxon>
    </lineage>
</organism>
<reference evidence="2 3" key="1">
    <citation type="submission" date="2021-07" db="EMBL/GenBank/DDBJ databases">
        <title>Alteriqipengyuania abyssalis NZ-12B nov, sp.nov isolated from deep sea sponge in pacific ocean.</title>
        <authorList>
            <person name="Tareen S."/>
            <person name="Wink J."/>
        </authorList>
    </citation>
    <scope>NUCLEOTIDE SEQUENCE [LARGE SCALE GENOMIC DNA]</scope>
    <source>
        <strain evidence="2 3">NZ-12B</strain>
    </source>
</reference>
<dbReference type="EMBL" id="JAHWXP010000005">
    <property type="protein sequence ID" value="MBY8338393.1"/>
    <property type="molecule type" value="Genomic_DNA"/>
</dbReference>
<feature type="compositionally biased region" description="Polar residues" evidence="1">
    <location>
        <begin position="170"/>
        <end position="184"/>
    </location>
</feature>
<gene>
    <name evidence="2" type="ORF">KYN89_15195</name>
</gene>
<dbReference type="Proteomes" id="UP000759298">
    <property type="component" value="Unassembled WGS sequence"/>
</dbReference>
<protein>
    <submittedName>
        <fullName evidence="2">Uncharacterized protein</fullName>
    </submittedName>
</protein>
<evidence type="ECO:0000256" key="1">
    <source>
        <dbReference type="SAM" id="MobiDB-lite"/>
    </source>
</evidence>
<comment type="caution">
    <text evidence="2">The sequence shown here is derived from an EMBL/GenBank/DDBJ whole genome shotgun (WGS) entry which is preliminary data.</text>
</comment>
<feature type="region of interest" description="Disordered" evidence="1">
    <location>
        <begin position="170"/>
        <end position="212"/>
    </location>
</feature>
<sequence length="212" mass="22937">MAQPAAQIAPVAATGSDLRVDEAQQYRRYRYHRRHRGGGVDAGDVIAGALILGGIFAIASAATNSNNDDRDYVRNDEFDRAVDRCISRVERQSRVGSVDNVGRTGSGYSVTGTTYDGSGFTCRVNRSGQVLDVRYGRGYQGYDGYQSDQGYGDSQYSDEAYARARGNTYATQSYGYPSQGSTAQPAYPGGPVPGEDYDDYDGDPDDGYGEPY</sequence>
<name>A0ABS7PIR6_9SPHN</name>
<proteinExistence type="predicted"/>